<dbReference type="InterPro" id="IPR036388">
    <property type="entry name" value="WH-like_DNA-bd_sf"/>
</dbReference>
<evidence type="ECO:0000313" key="7">
    <source>
        <dbReference type="Proteomes" id="UP000184368"/>
    </source>
</evidence>
<evidence type="ECO:0000256" key="3">
    <source>
        <dbReference type="SAM" id="Phobius"/>
    </source>
</evidence>
<accession>A0A1M4X1Q5</accession>
<dbReference type="GO" id="GO:0003677">
    <property type="term" value="F:DNA binding"/>
    <property type="evidence" value="ECO:0007669"/>
    <property type="project" value="InterPro"/>
</dbReference>
<dbReference type="AlphaFoldDB" id="A0A1M4X1Q5"/>
<keyword evidence="3" id="KW-1133">Transmembrane helix</keyword>
<evidence type="ECO:0000256" key="4">
    <source>
        <dbReference type="SAM" id="SignalP"/>
    </source>
</evidence>
<dbReference type="Gene3D" id="1.10.10.10">
    <property type="entry name" value="Winged helix-like DNA-binding domain superfamily/Winged helix DNA-binding domain"/>
    <property type="match status" value="1"/>
</dbReference>
<dbReference type="InterPro" id="IPR015943">
    <property type="entry name" value="WD40/YVTN_repeat-like_dom_sf"/>
</dbReference>
<dbReference type="InterPro" id="IPR013783">
    <property type="entry name" value="Ig-like_fold"/>
</dbReference>
<proteinExistence type="predicted"/>
<dbReference type="Gene3D" id="2.130.10.10">
    <property type="entry name" value="YVTN repeat-like/Quinoprotein amine dehydrogenase"/>
    <property type="match status" value="3"/>
</dbReference>
<dbReference type="SUPFAM" id="SSF46894">
    <property type="entry name" value="C-terminal effector domain of the bipartite response regulators"/>
    <property type="match status" value="1"/>
</dbReference>
<feature type="coiled-coil region" evidence="2">
    <location>
        <begin position="793"/>
        <end position="855"/>
    </location>
</feature>
<dbReference type="InterPro" id="IPR011047">
    <property type="entry name" value="Quinoprotein_ADH-like_sf"/>
</dbReference>
<keyword evidence="1" id="KW-0597">Phosphoprotein</keyword>
<dbReference type="SUPFAM" id="SSF63829">
    <property type="entry name" value="Calcium-dependent phosphotriesterase"/>
    <property type="match status" value="1"/>
</dbReference>
<keyword evidence="7" id="KW-1185">Reference proteome</keyword>
<keyword evidence="4" id="KW-0732">Signal</keyword>
<dbReference type="OrthoDB" id="9809670at2"/>
<evidence type="ECO:0000256" key="1">
    <source>
        <dbReference type="ARBA" id="ARBA00022553"/>
    </source>
</evidence>
<dbReference type="EMBL" id="FQUO01000003">
    <property type="protein sequence ID" value="SHE87317.1"/>
    <property type="molecule type" value="Genomic_DNA"/>
</dbReference>
<organism evidence="6 7">
    <name type="scientific">Cnuella takakiae</name>
    <dbReference type="NCBI Taxonomy" id="1302690"/>
    <lineage>
        <taxon>Bacteria</taxon>
        <taxon>Pseudomonadati</taxon>
        <taxon>Bacteroidota</taxon>
        <taxon>Chitinophagia</taxon>
        <taxon>Chitinophagales</taxon>
        <taxon>Chitinophagaceae</taxon>
        <taxon>Cnuella</taxon>
    </lineage>
</organism>
<dbReference type="GO" id="GO:0006355">
    <property type="term" value="P:regulation of DNA-templated transcription"/>
    <property type="evidence" value="ECO:0007669"/>
    <property type="project" value="InterPro"/>
</dbReference>
<feature type="chain" id="PRO_5013200267" evidence="4">
    <location>
        <begin position="20"/>
        <end position="989"/>
    </location>
</feature>
<feature type="transmembrane region" description="Helical" evidence="3">
    <location>
        <begin position="744"/>
        <end position="766"/>
    </location>
</feature>
<dbReference type="InterPro" id="IPR016032">
    <property type="entry name" value="Sig_transdc_resp-reg_C-effctor"/>
</dbReference>
<dbReference type="SUPFAM" id="SSF50998">
    <property type="entry name" value="Quinoprotein alcohol dehydrogenase-like"/>
    <property type="match status" value="1"/>
</dbReference>
<dbReference type="Proteomes" id="UP000184368">
    <property type="component" value="Unassembled WGS sequence"/>
</dbReference>
<feature type="domain" description="Two component regulator three Y" evidence="5">
    <location>
        <begin position="680"/>
        <end position="740"/>
    </location>
</feature>
<dbReference type="InterPro" id="IPR011123">
    <property type="entry name" value="Y_Y_Y"/>
</dbReference>
<evidence type="ECO:0000256" key="2">
    <source>
        <dbReference type="SAM" id="Coils"/>
    </source>
</evidence>
<keyword evidence="3" id="KW-0812">Transmembrane</keyword>
<dbReference type="STRING" id="1302690.BUE76_06325"/>
<evidence type="ECO:0000259" key="5">
    <source>
        <dbReference type="Pfam" id="PF07495"/>
    </source>
</evidence>
<feature type="signal peptide" evidence="4">
    <location>
        <begin position="1"/>
        <end position="19"/>
    </location>
</feature>
<keyword evidence="3" id="KW-0472">Membrane</keyword>
<dbReference type="PANTHER" id="PTHR43547">
    <property type="entry name" value="TWO-COMPONENT HISTIDINE KINASE"/>
    <property type="match status" value="1"/>
</dbReference>
<dbReference type="Pfam" id="PF07494">
    <property type="entry name" value="Reg_prop"/>
    <property type="match status" value="1"/>
</dbReference>
<gene>
    <name evidence="6" type="ORF">SAMN05444008_103216</name>
</gene>
<protein>
    <submittedName>
        <fullName evidence="6">Two component regulator propeller</fullName>
    </submittedName>
</protein>
<sequence length="989" mass="111595">MLRKLLAFILVTWSATAIAQNTIGLPVTDNFDKNIYNAGAQNREIAQDANGIMYFANNEGLLCFDGTYWKLYPLPNKTIVRSVAIAPDGKIYVGGQDEIGYFSPDAAGRLSFTSLIHIVPRNHRPFADVWNIQFQGNHVFFRTSNKIFRLQNGSMSVFPSKNGWGFIGSGSNKVYAYDLKAGFFQWDGSQWQHLNLPEPLTSELRISAFTSCGADSMIITTVNKGMLLLTPGKIAPFTLKQARFPAGMHFTTAVRLDGETMALGSSANGCYIVRMSGEVIQNFSRETGLQNNRITNLFQDANKNIWVGLEGGIDFIAYNNAIKKINPAVFNDGSGYAALVYANQLYLGLSNGLYRLELPKLKDYSFATSAYHPVAGAEGQVYGLGLFGNLLLLGGHDGLFSLKGTHAVPIAKGTGYWTFQPYQNTNGDSQVLAGNYHGISLFNTGTSAMASARPIPAFDESARFLVVDNENRIWASHPYQGIYLFEGPDQKSRKLYTSKDGLPSSLDNHVFKVKGRMVVATIHGIYEYDPAKDRFEPSEYFRPVFGTTSVRYLKEDAAGNIWFIHEKSVGVADFSTLKPKIIYLPELNRKIVSGYEHIYPINQNNILVGAEKGFYHINYEQYKSHTHSLNVLIRSVEAIGKTDTLLYGGYNSAAGKKVSKAELEHNRNSFHFSYSAPFYEQQANIEYAFQLEGLDKGWSEWSKKTEKEYTALPAGSYTFKVKARNNLGNESTVSSYSFVVLPPWYATAWAFAAYFILACLGAFLLYKRQQKRFLRQQQKHSEEQEHLQYLHQLEIDKNEKEIVKLKNEKLEAEIEYKNAELEYKNSELASIAMHLVQKGELLTKIKDELQRLNKNPKHLEPLNDLKKVIRILSDEEKLNEDWEQFAVHFNKVHNDFLLMLKERYPDLKPHELKLCAYLRMNLSSKEIAQLMNISVRGVEIGRYRLRKKLQLATEVNLSQFMLSLEIKKGPHAAPDLKASLNSIQTGSQN</sequence>
<dbReference type="Pfam" id="PF07495">
    <property type="entry name" value="Y_Y_Y"/>
    <property type="match status" value="1"/>
</dbReference>
<dbReference type="InterPro" id="IPR011110">
    <property type="entry name" value="Reg_prop"/>
</dbReference>
<evidence type="ECO:0000313" key="6">
    <source>
        <dbReference type="EMBL" id="SHE87317.1"/>
    </source>
</evidence>
<dbReference type="RefSeq" id="WP_073040747.1">
    <property type="nucleotide sequence ID" value="NZ_FQUO01000003.1"/>
</dbReference>
<keyword evidence="2" id="KW-0175">Coiled coil</keyword>
<name>A0A1M4X1Q5_9BACT</name>
<dbReference type="Gene3D" id="2.60.40.10">
    <property type="entry name" value="Immunoglobulins"/>
    <property type="match status" value="1"/>
</dbReference>
<dbReference type="GO" id="GO:0000155">
    <property type="term" value="F:phosphorelay sensor kinase activity"/>
    <property type="evidence" value="ECO:0007669"/>
    <property type="project" value="TreeGrafter"/>
</dbReference>
<reference evidence="6 7" key="1">
    <citation type="submission" date="2016-11" db="EMBL/GenBank/DDBJ databases">
        <authorList>
            <person name="Jaros S."/>
            <person name="Januszkiewicz K."/>
            <person name="Wedrychowicz H."/>
        </authorList>
    </citation>
    <scope>NUCLEOTIDE SEQUENCE [LARGE SCALE GENOMIC DNA]</scope>
    <source>
        <strain evidence="6 7">DSM 26897</strain>
    </source>
</reference>
<dbReference type="PANTHER" id="PTHR43547:SF2">
    <property type="entry name" value="HYBRID SIGNAL TRANSDUCTION HISTIDINE KINASE C"/>
    <property type="match status" value="1"/>
</dbReference>